<dbReference type="InterPro" id="IPR018958">
    <property type="entry name" value="Knr4/Smi1-like_dom"/>
</dbReference>
<dbReference type="EMBL" id="SMFQ01000003">
    <property type="protein sequence ID" value="TCJ87528.1"/>
    <property type="molecule type" value="Genomic_DNA"/>
</dbReference>
<accession>A0A4R1F6H3</accession>
<feature type="domain" description="Knr4/Smi1-like" evidence="1">
    <location>
        <begin position="40"/>
        <end position="167"/>
    </location>
</feature>
<keyword evidence="3" id="KW-1185">Reference proteome</keyword>
<dbReference type="RefSeq" id="WP_131905795.1">
    <property type="nucleotide sequence ID" value="NZ_BAAAFU010000004.1"/>
</dbReference>
<comment type="caution">
    <text evidence="2">The sequence shown here is derived from an EMBL/GenBank/DDBJ whole genome shotgun (WGS) entry which is preliminary data.</text>
</comment>
<dbReference type="OrthoDB" id="4827574at2"/>
<dbReference type="Proteomes" id="UP000294887">
    <property type="component" value="Unassembled WGS sequence"/>
</dbReference>
<organism evidence="2 3">
    <name type="scientific">Cocleimonas flava</name>
    <dbReference type="NCBI Taxonomy" id="634765"/>
    <lineage>
        <taxon>Bacteria</taxon>
        <taxon>Pseudomonadati</taxon>
        <taxon>Pseudomonadota</taxon>
        <taxon>Gammaproteobacteria</taxon>
        <taxon>Thiotrichales</taxon>
        <taxon>Thiotrichaceae</taxon>
        <taxon>Cocleimonas</taxon>
    </lineage>
</organism>
<evidence type="ECO:0000313" key="2">
    <source>
        <dbReference type="EMBL" id="TCJ87528.1"/>
    </source>
</evidence>
<dbReference type="AlphaFoldDB" id="A0A4R1F6H3"/>
<reference evidence="2 3" key="1">
    <citation type="submission" date="2019-03" db="EMBL/GenBank/DDBJ databases">
        <title>Genomic Encyclopedia of Type Strains, Phase IV (KMG-IV): sequencing the most valuable type-strain genomes for metagenomic binning, comparative biology and taxonomic classification.</title>
        <authorList>
            <person name="Goeker M."/>
        </authorList>
    </citation>
    <scope>NUCLEOTIDE SEQUENCE [LARGE SCALE GENOMIC DNA]</scope>
    <source>
        <strain evidence="2 3">DSM 24830</strain>
    </source>
</reference>
<name>A0A4R1F6H3_9GAMM</name>
<dbReference type="InterPro" id="IPR037883">
    <property type="entry name" value="Knr4/Smi1-like_sf"/>
</dbReference>
<evidence type="ECO:0000259" key="1">
    <source>
        <dbReference type="Pfam" id="PF09346"/>
    </source>
</evidence>
<sequence>MKCCNKEYPDPNIINGTAYFVCSECGEVREIQDYKIYSKQDRIDQFEKEYGVKLPSDYVNFANNKDSWVVKLSAANTESTKYYFGEGYYQIIRFYSLDPNEAGSVFDSAYLIETWDLPKELVLIDGDGHTWLALDYRDSKKIPRVIVIESDEGNSLVVADNFKEFISTLLPYDSVYDVNGAIIYNGKST</sequence>
<evidence type="ECO:0000313" key="3">
    <source>
        <dbReference type="Proteomes" id="UP000294887"/>
    </source>
</evidence>
<proteinExistence type="predicted"/>
<gene>
    <name evidence="2" type="ORF">EV695_2039</name>
</gene>
<dbReference type="SUPFAM" id="SSF160631">
    <property type="entry name" value="SMI1/KNR4-like"/>
    <property type="match status" value="1"/>
</dbReference>
<protein>
    <submittedName>
        <fullName evidence="2">SMI1/KNR4 family protein SUKH-1</fullName>
    </submittedName>
</protein>
<dbReference type="Pfam" id="PF09346">
    <property type="entry name" value="SMI1_KNR4"/>
    <property type="match status" value="1"/>
</dbReference>
<dbReference type="Gene3D" id="3.40.1580.10">
    <property type="entry name" value="SMI1/KNR4-like"/>
    <property type="match status" value="1"/>
</dbReference>